<dbReference type="SUPFAM" id="SSF55785">
    <property type="entry name" value="PYP-like sensor domain (PAS domain)"/>
    <property type="match status" value="2"/>
</dbReference>
<dbReference type="InterPro" id="IPR035965">
    <property type="entry name" value="PAS-like_dom_sf"/>
</dbReference>
<dbReference type="PROSITE" id="PS50112">
    <property type="entry name" value="PAS"/>
    <property type="match status" value="1"/>
</dbReference>
<name>A0A9X1TI77_9BACT</name>
<dbReference type="InterPro" id="IPR013656">
    <property type="entry name" value="PAS_4"/>
</dbReference>
<keyword evidence="4" id="KW-0808">Transferase</keyword>
<evidence type="ECO:0000259" key="6">
    <source>
        <dbReference type="PROSITE" id="PS50112"/>
    </source>
</evidence>
<keyword evidence="8" id="KW-1185">Reference proteome</keyword>
<evidence type="ECO:0000256" key="1">
    <source>
        <dbReference type="ARBA" id="ARBA00000085"/>
    </source>
</evidence>
<evidence type="ECO:0000313" key="7">
    <source>
        <dbReference type="EMBL" id="MCF0065832.1"/>
    </source>
</evidence>
<dbReference type="EMBL" id="JAJTTC010000016">
    <property type="protein sequence ID" value="MCF0065832.1"/>
    <property type="molecule type" value="Genomic_DNA"/>
</dbReference>
<evidence type="ECO:0000256" key="2">
    <source>
        <dbReference type="ARBA" id="ARBA00012438"/>
    </source>
</evidence>
<comment type="caution">
    <text evidence="7">The sequence shown here is derived from an EMBL/GenBank/DDBJ whole genome shotgun (WGS) entry which is preliminary data.</text>
</comment>
<sequence>MTRKTDYLALVNQATDLISVLNSEGNYLFLNESHTAIMGSDLSLFMGKSIFNQIHPADRAVFQASFSLLQTQNKIQFALFRMKSCSGNWQSIKAHAVNFSHDPGIEGIVLVSQDVTELVTAKQQLERAQQRDSALANATGAAIFDWDICADKLEWVSGFYENFGYSATQSNSYEFYSKIDSPDRKRIWNEIEDGIGSSPVKMISSEFRFRKANGVLANVDYFGIFLQNQYGKVYRAVGTLRNISEFESHLQKVRRKNVIMKEIAWSESHIVRAPLLKMLNIIELMETNPDVQPNIKDLIKMVSQLANEFNNNIRGLGDQ</sequence>
<organism evidence="7 8">
    <name type="scientific">Dyadobacter chenwenxiniae</name>
    <dbReference type="NCBI Taxonomy" id="2906456"/>
    <lineage>
        <taxon>Bacteria</taxon>
        <taxon>Pseudomonadati</taxon>
        <taxon>Bacteroidota</taxon>
        <taxon>Cytophagia</taxon>
        <taxon>Cytophagales</taxon>
        <taxon>Spirosomataceae</taxon>
        <taxon>Dyadobacter</taxon>
    </lineage>
</organism>
<gene>
    <name evidence="7" type="ORF">LXM26_30255</name>
</gene>
<keyword evidence="5" id="KW-0418">Kinase</keyword>
<dbReference type="RefSeq" id="WP_234658878.1">
    <property type="nucleotide sequence ID" value="NZ_CP094997.1"/>
</dbReference>
<dbReference type="NCBIfam" id="TIGR00229">
    <property type="entry name" value="sensory_box"/>
    <property type="match status" value="1"/>
</dbReference>
<dbReference type="SMART" id="SM00091">
    <property type="entry name" value="PAS"/>
    <property type="match status" value="2"/>
</dbReference>
<feature type="domain" description="PAS" evidence="6">
    <location>
        <begin position="3"/>
        <end position="73"/>
    </location>
</feature>
<dbReference type="Proteomes" id="UP001139000">
    <property type="component" value="Unassembled WGS sequence"/>
</dbReference>
<protein>
    <recommendedName>
        <fullName evidence="2">histidine kinase</fullName>
        <ecNumber evidence="2">2.7.13.3</ecNumber>
    </recommendedName>
</protein>
<evidence type="ECO:0000256" key="4">
    <source>
        <dbReference type="ARBA" id="ARBA00022679"/>
    </source>
</evidence>
<evidence type="ECO:0000256" key="3">
    <source>
        <dbReference type="ARBA" id="ARBA00022553"/>
    </source>
</evidence>
<dbReference type="Gene3D" id="3.30.450.20">
    <property type="entry name" value="PAS domain"/>
    <property type="match status" value="2"/>
</dbReference>
<dbReference type="InterPro" id="IPR052162">
    <property type="entry name" value="Sensor_kinase/Photoreceptor"/>
</dbReference>
<keyword evidence="3" id="KW-0597">Phosphoprotein</keyword>
<proteinExistence type="predicted"/>
<dbReference type="PANTHER" id="PTHR43304">
    <property type="entry name" value="PHYTOCHROME-LIKE PROTEIN CPH1"/>
    <property type="match status" value="1"/>
</dbReference>
<comment type="catalytic activity">
    <reaction evidence="1">
        <text>ATP + protein L-histidine = ADP + protein N-phospho-L-histidine.</text>
        <dbReference type="EC" id="2.7.13.3"/>
    </reaction>
</comment>
<dbReference type="GO" id="GO:0004673">
    <property type="term" value="F:protein histidine kinase activity"/>
    <property type="evidence" value="ECO:0007669"/>
    <property type="project" value="UniProtKB-EC"/>
</dbReference>
<dbReference type="Pfam" id="PF13426">
    <property type="entry name" value="PAS_9"/>
    <property type="match status" value="1"/>
</dbReference>
<evidence type="ECO:0000313" key="8">
    <source>
        <dbReference type="Proteomes" id="UP001139000"/>
    </source>
</evidence>
<evidence type="ECO:0000256" key="5">
    <source>
        <dbReference type="ARBA" id="ARBA00022777"/>
    </source>
</evidence>
<dbReference type="InterPro" id="IPR000014">
    <property type="entry name" value="PAS"/>
</dbReference>
<dbReference type="PANTHER" id="PTHR43304:SF1">
    <property type="entry name" value="PAC DOMAIN-CONTAINING PROTEIN"/>
    <property type="match status" value="1"/>
</dbReference>
<dbReference type="AlphaFoldDB" id="A0A9X1TI77"/>
<accession>A0A9X1TI77</accession>
<reference evidence="7" key="1">
    <citation type="submission" date="2021-12" db="EMBL/GenBank/DDBJ databases">
        <title>Novel species in genus Dyadobacter.</title>
        <authorList>
            <person name="Ma C."/>
        </authorList>
    </citation>
    <scope>NUCLEOTIDE SEQUENCE</scope>
    <source>
        <strain evidence="7">LJ419</strain>
    </source>
</reference>
<dbReference type="EC" id="2.7.13.3" evidence="2"/>
<dbReference type="CDD" id="cd00130">
    <property type="entry name" value="PAS"/>
    <property type="match status" value="1"/>
</dbReference>
<dbReference type="Pfam" id="PF08448">
    <property type="entry name" value="PAS_4"/>
    <property type="match status" value="1"/>
</dbReference>